<proteinExistence type="predicted"/>
<name>A0A1Y5QAM5_9GAMM</name>
<reference evidence="1" key="1">
    <citation type="submission" date="2016-03" db="EMBL/GenBank/DDBJ databases">
        <authorList>
            <person name="Ploux O."/>
        </authorList>
    </citation>
    <scope>NUCLEOTIDE SEQUENCE</scope>
    <source>
        <strain evidence="1">UC10</strain>
    </source>
</reference>
<protein>
    <submittedName>
        <fullName evidence="1">Putative secreted protein</fullName>
    </submittedName>
</protein>
<dbReference type="EMBL" id="FLTS01000001">
    <property type="protein sequence ID" value="SBV37174.1"/>
    <property type="molecule type" value="Genomic_DNA"/>
</dbReference>
<evidence type="ECO:0000313" key="1">
    <source>
        <dbReference type="EMBL" id="SBV37174.1"/>
    </source>
</evidence>
<accession>A0A1Y5QAM5</accession>
<organism evidence="1">
    <name type="scientific">uncultured Stenotrophomonas sp</name>
    <dbReference type="NCBI Taxonomy" id="165438"/>
    <lineage>
        <taxon>Bacteria</taxon>
        <taxon>Pseudomonadati</taxon>
        <taxon>Pseudomonadota</taxon>
        <taxon>Gammaproteobacteria</taxon>
        <taxon>Lysobacterales</taxon>
        <taxon>Lysobacteraceae</taxon>
        <taxon>Stenotrophomonas</taxon>
        <taxon>environmental samples</taxon>
    </lineage>
</organism>
<dbReference type="AlphaFoldDB" id="A0A1Y5QAM5"/>
<gene>
    <name evidence="1" type="ORF">STPYR_12104</name>
</gene>
<sequence>MRNGKRVHANAKAAALLLALVARSSVFVPVLLLPNAALAQAIDTLPSAVTAYAPGTGDAWLDRQLADVNRYAERYPEAFVDELVRYGGARRGYPEALMRQHGWAAADVWFACFWGKAIGASCREPVRARAQHPDEGWKAVVQTLPVAPDNLHWRAVRHALVASYDHWDRPIRLDRLLQRQLGDRAKRDAAARRD</sequence>